<evidence type="ECO:0000256" key="3">
    <source>
        <dbReference type="ARBA" id="ARBA00022729"/>
    </source>
</evidence>
<sequence>MPSRTIQSNWLNTRTARLAAGSVVVVGALVATLSGVNAWADRGPSHEHQAREHRGHGMHPVAHRHGGDGMHGGMLMGGRMLERMLDDVKATEAQRSQIEKIQANAREDIAKLHQQHGNLRQQTAQLLTAPTVDTAAIEKVRQQMLQQHDAISKRMLTAMVDSSQVLTPEQRATLSAKLKERQERMHERAERRGHELKRPESAPLAAPKG</sequence>
<keyword evidence="8" id="KW-1185">Reference proteome</keyword>
<reference evidence="7 8" key="1">
    <citation type="submission" date="2019-02" db="EMBL/GenBank/DDBJ databases">
        <title>Aquabacterium sp. strain KMB7.</title>
        <authorList>
            <person name="Chen W.-M."/>
        </authorList>
    </citation>
    <scope>NUCLEOTIDE SEQUENCE [LARGE SCALE GENOMIC DNA]</scope>
    <source>
        <strain evidence="7 8">KMB7</strain>
    </source>
</reference>
<dbReference type="PANTHER" id="PTHR38102:SF1">
    <property type="entry name" value="PERIPLASMIC CHAPERONE SPY"/>
    <property type="match status" value="1"/>
</dbReference>
<dbReference type="InterPro" id="IPR012899">
    <property type="entry name" value="LTXXQ"/>
</dbReference>
<feature type="coiled-coil region" evidence="5">
    <location>
        <begin position="81"/>
        <end position="122"/>
    </location>
</feature>
<dbReference type="InterPro" id="IPR052211">
    <property type="entry name" value="Cpx_auxiliary_protein"/>
</dbReference>
<dbReference type="OrthoDB" id="8589301at2"/>
<evidence type="ECO:0000256" key="2">
    <source>
        <dbReference type="ARBA" id="ARBA00008441"/>
    </source>
</evidence>
<dbReference type="GO" id="GO:0042597">
    <property type="term" value="C:periplasmic space"/>
    <property type="evidence" value="ECO:0007669"/>
    <property type="project" value="UniProtKB-SubCell"/>
</dbReference>
<proteinExistence type="inferred from homology"/>
<dbReference type="Pfam" id="PF07813">
    <property type="entry name" value="LTXXQ"/>
    <property type="match status" value="1"/>
</dbReference>
<evidence type="ECO:0000313" key="8">
    <source>
        <dbReference type="Proteomes" id="UP000292120"/>
    </source>
</evidence>
<organism evidence="7 8">
    <name type="scientific">Aquabacterium lacunae</name>
    <dbReference type="NCBI Taxonomy" id="2528630"/>
    <lineage>
        <taxon>Bacteria</taxon>
        <taxon>Pseudomonadati</taxon>
        <taxon>Pseudomonadota</taxon>
        <taxon>Betaproteobacteria</taxon>
        <taxon>Burkholderiales</taxon>
        <taxon>Aquabacterium</taxon>
    </lineage>
</organism>
<dbReference type="PANTHER" id="PTHR38102">
    <property type="entry name" value="PERIPLASMIC CHAPERONE SPY"/>
    <property type="match status" value="1"/>
</dbReference>
<accession>A0A4Q9H493</accession>
<keyword evidence="4" id="KW-0574">Periplasm</keyword>
<dbReference type="EMBL" id="SIXI01000001">
    <property type="protein sequence ID" value="TBO34531.1"/>
    <property type="molecule type" value="Genomic_DNA"/>
</dbReference>
<dbReference type="CDD" id="cd09916">
    <property type="entry name" value="CpxP_like"/>
    <property type="match status" value="1"/>
</dbReference>
<gene>
    <name evidence="7" type="ORF">EYS42_03750</name>
</gene>
<evidence type="ECO:0000313" key="7">
    <source>
        <dbReference type="EMBL" id="TBO34531.1"/>
    </source>
</evidence>
<keyword evidence="3" id="KW-0732">Signal</keyword>
<comment type="subcellular location">
    <subcellularLocation>
        <location evidence="1">Periplasm</location>
    </subcellularLocation>
</comment>
<dbReference type="AlphaFoldDB" id="A0A4Q9H493"/>
<dbReference type="Gene3D" id="1.20.120.1490">
    <property type="match status" value="1"/>
</dbReference>
<evidence type="ECO:0000256" key="4">
    <source>
        <dbReference type="ARBA" id="ARBA00022764"/>
    </source>
</evidence>
<evidence type="ECO:0000256" key="6">
    <source>
        <dbReference type="SAM" id="MobiDB-lite"/>
    </source>
</evidence>
<dbReference type="Proteomes" id="UP000292120">
    <property type="component" value="Unassembled WGS sequence"/>
</dbReference>
<keyword evidence="5" id="KW-0175">Coiled coil</keyword>
<name>A0A4Q9H493_9BURK</name>
<feature type="region of interest" description="Disordered" evidence="6">
    <location>
        <begin position="178"/>
        <end position="209"/>
    </location>
</feature>
<evidence type="ECO:0000256" key="1">
    <source>
        <dbReference type="ARBA" id="ARBA00004418"/>
    </source>
</evidence>
<feature type="compositionally biased region" description="Basic and acidic residues" evidence="6">
    <location>
        <begin position="178"/>
        <end position="200"/>
    </location>
</feature>
<protein>
    <submittedName>
        <fullName evidence="7">Periplasmic heavy metal sensor</fullName>
    </submittedName>
</protein>
<dbReference type="RefSeq" id="WP_130966474.1">
    <property type="nucleotide sequence ID" value="NZ_SIXI01000001.1"/>
</dbReference>
<evidence type="ECO:0000256" key="5">
    <source>
        <dbReference type="SAM" id="Coils"/>
    </source>
</evidence>
<comment type="caution">
    <text evidence="7">The sequence shown here is derived from an EMBL/GenBank/DDBJ whole genome shotgun (WGS) entry which is preliminary data.</text>
</comment>
<comment type="similarity">
    <text evidence="2">Belongs to the CpxP/Spy family.</text>
</comment>